<evidence type="ECO:0000256" key="2">
    <source>
        <dbReference type="ARBA" id="ARBA00022598"/>
    </source>
</evidence>
<evidence type="ECO:0000259" key="8">
    <source>
        <dbReference type="Pfam" id="PF00133"/>
    </source>
</evidence>
<dbReference type="EC" id="6.1.1.5" evidence="1"/>
<dbReference type="GO" id="GO:0004822">
    <property type="term" value="F:isoleucine-tRNA ligase activity"/>
    <property type="evidence" value="ECO:0007669"/>
    <property type="project" value="UniProtKB-EC"/>
</dbReference>
<evidence type="ECO:0000313" key="10">
    <source>
        <dbReference type="Proteomes" id="UP000197138"/>
    </source>
</evidence>
<dbReference type="Gene3D" id="3.90.740.10">
    <property type="entry name" value="Valyl/Leucyl/Isoleucyl-tRNA synthetase, editing domain"/>
    <property type="match status" value="1"/>
</dbReference>
<dbReference type="PRINTS" id="PR00984">
    <property type="entry name" value="TRNASYNTHILE"/>
</dbReference>
<dbReference type="PANTHER" id="PTHR42765:SF1">
    <property type="entry name" value="ISOLEUCINE--TRNA LIGASE, MITOCHONDRIAL"/>
    <property type="match status" value="1"/>
</dbReference>
<keyword evidence="5" id="KW-0648">Protein biosynthesis</keyword>
<dbReference type="SUPFAM" id="SSF52374">
    <property type="entry name" value="Nucleotidylyl transferase"/>
    <property type="match status" value="2"/>
</dbReference>
<evidence type="ECO:0000256" key="1">
    <source>
        <dbReference type="ARBA" id="ARBA00013165"/>
    </source>
</evidence>
<dbReference type="Proteomes" id="UP000197138">
    <property type="component" value="Unassembled WGS sequence"/>
</dbReference>
<evidence type="ECO:0000256" key="6">
    <source>
        <dbReference type="ARBA" id="ARBA00023146"/>
    </source>
</evidence>
<dbReference type="InterPro" id="IPR009008">
    <property type="entry name" value="Val/Leu/Ile-tRNA-synth_edit"/>
</dbReference>
<name>A0A218WNY9_PUNGR</name>
<dbReference type="InterPro" id="IPR002301">
    <property type="entry name" value="Ile-tRNA-ligase"/>
</dbReference>
<gene>
    <name evidence="9" type="ORF">CDL15_Pgr008391</name>
</gene>
<keyword evidence="2" id="KW-0436">Ligase</keyword>
<reference evidence="10" key="1">
    <citation type="journal article" date="2017" name="Plant J.">
        <title>The pomegranate (Punica granatum L.) genome and the genomics of punicalagin biosynthesis.</title>
        <authorList>
            <person name="Qin G."/>
            <person name="Xu C."/>
            <person name="Ming R."/>
            <person name="Tang H."/>
            <person name="Guyot R."/>
            <person name="Kramer E.M."/>
            <person name="Hu Y."/>
            <person name="Yi X."/>
            <person name="Qi Y."/>
            <person name="Xu X."/>
            <person name="Gao Z."/>
            <person name="Pan H."/>
            <person name="Jian J."/>
            <person name="Tian Y."/>
            <person name="Yue Z."/>
            <person name="Xu Y."/>
        </authorList>
    </citation>
    <scope>NUCLEOTIDE SEQUENCE [LARGE SCALE GENOMIC DNA]</scope>
    <source>
        <strain evidence="10">cv. Dabenzi</strain>
    </source>
</reference>
<dbReference type="GO" id="GO:0006428">
    <property type="term" value="P:isoleucyl-tRNA aminoacylation"/>
    <property type="evidence" value="ECO:0007669"/>
    <property type="project" value="InterPro"/>
</dbReference>
<dbReference type="InterPro" id="IPR014729">
    <property type="entry name" value="Rossmann-like_a/b/a_fold"/>
</dbReference>
<dbReference type="PANTHER" id="PTHR42765">
    <property type="entry name" value="SOLEUCYL-TRNA SYNTHETASE"/>
    <property type="match status" value="1"/>
</dbReference>
<evidence type="ECO:0000256" key="3">
    <source>
        <dbReference type="ARBA" id="ARBA00022741"/>
    </source>
</evidence>
<organism evidence="9 10">
    <name type="scientific">Punica granatum</name>
    <name type="common">Pomegranate</name>
    <dbReference type="NCBI Taxonomy" id="22663"/>
    <lineage>
        <taxon>Eukaryota</taxon>
        <taxon>Viridiplantae</taxon>
        <taxon>Streptophyta</taxon>
        <taxon>Embryophyta</taxon>
        <taxon>Tracheophyta</taxon>
        <taxon>Spermatophyta</taxon>
        <taxon>Magnoliopsida</taxon>
        <taxon>eudicotyledons</taxon>
        <taxon>Gunneridae</taxon>
        <taxon>Pentapetalae</taxon>
        <taxon>rosids</taxon>
        <taxon>malvids</taxon>
        <taxon>Myrtales</taxon>
        <taxon>Lythraceae</taxon>
        <taxon>Punica</taxon>
    </lineage>
</organism>
<dbReference type="InterPro" id="IPR002300">
    <property type="entry name" value="aa-tRNA-synth_Ia"/>
</dbReference>
<keyword evidence="6" id="KW-0030">Aminoacyl-tRNA synthetase</keyword>
<keyword evidence="4" id="KW-0067">ATP-binding</keyword>
<evidence type="ECO:0000256" key="5">
    <source>
        <dbReference type="ARBA" id="ARBA00022917"/>
    </source>
</evidence>
<dbReference type="SUPFAM" id="SSF50677">
    <property type="entry name" value="ValRS/IleRS/LeuRS editing domain"/>
    <property type="match status" value="1"/>
</dbReference>
<evidence type="ECO:0000313" key="9">
    <source>
        <dbReference type="EMBL" id="OWM74080.1"/>
    </source>
</evidence>
<dbReference type="EMBL" id="MTKT01003794">
    <property type="protein sequence ID" value="OWM74080.1"/>
    <property type="molecule type" value="Genomic_DNA"/>
</dbReference>
<dbReference type="Gene3D" id="3.40.50.620">
    <property type="entry name" value="HUPs"/>
    <property type="match status" value="2"/>
</dbReference>
<proteinExistence type="predicted"/>
<dbReference type="GO" id="GO:0032543">
    <property type="term" value="P:mitochondrial translation"/>
    <property type="evidence" value="ECO:0007669"/>
    <property type="project" value="TreeGrafter"/>
</dbReference>
<dbReference type="GO" id="GO:0002161">
    <property type="term" value="F:aminoacyl-tRNA deacylase activity"/>
    <property type="evidence" value="ECO:0007669"/>
    <property type="project" value="InterPro"/>
</dbReference>
<protein>
    <recommendedName>
        <fullName evidence="1">isoleucine--tRNA ligase</fullName>
        <ecNumber evidence="1">6.1.1.5</ecNumber>
    </recommendedName>
    <alternativeName>
        <fullName evidence="7">Isoleucyl-tRNA synthetase</fullName>
    </alternativeName>
</protein>
<keyword evidence="3" id="KW-0547">Nucleotide-binding</keyword>
<dbReference type="GO" id="GO:0005739">
    <property type="term" value="C:mitochondrion"/>
    <property type="evidence" value="ECO:0007669"/>
    <property type="project" value="TreeGrafter"/>
</dbReference>
<dbReference type="AlphaFoldDB" id="A0A218WNY9"/>
<evidence type="ECO:0000256" key="7">
    <source>
        <dbReference type="ARBA" id="ARBA00032665"/>
    </source>
</evidence>
<sequence length="511" mass="56323">MFKLVSASPSLGSSIDEFLPNLCLAMWTTTPWTVPANAGAASQPGGDDKLRRGDAIKGKNKPFFIIALDLAPTLQAKWGLRFSVKKVLLGSDLENCRCAHPIDNRECITMGSGTGMVHTAPGHGQEDYQTGQKYGLPTLSPVDDDGKFTEEAGQFSGLDVLGDGNTAVVNYLNEQSVLVMEEPYKHQYPYDCRTKKPPIFRVTGQWFASVKQAAMEAIGPVKCIPPQNGAFPGRGPVVSRYLFSIIKTREPLMNEESINHIKSIIAQKGSDAWWYMKVVDLLPGRYHDEASNYERGADTLDVWFDSGSSWAAVLGKRNGLHFPADLPLEGTYRHRGWFQSSLLTSIATNAIIAQKGSDAWWYMKVVDLLPGRYHDEASNYERGADTLDVWFDSGSSWAAVLGKRNGLHFPADLPLEGTYRHRGWAPNKGVVGHGFVLDEKGLKMSISLGNFDDPHTVMEGGKNQKEAPAFGADVLRLWGSSVEYTTDVTIGPQALRQISDIYRNSIPLHEK</sequence>
<comment type="caution">
    <text evidence="9">The sequence shown here is derived from an EMBL/GenBank/DDBJ whole genome shotgun (WGS) entry which is preliminary data.</text>
</comment>
<accession>A0A218WNY9</accession>
<feature type="domain" description="Aminoacyl-tRNA synthetase class Ia" evidence="8">
    <location>
        <begin position="351"/>
        <end position="489"/>
    </location>
</feature>
<dbReference type="Pfam" id="PF00133">
    <property type="entry name" value="tRNA-synt_1"/>
    <property type="match status" value="2"/>
</dbReference>
<evidence type="ECO:0000256" key="4">
    <source>
        <dbReference type="ARBA" id="ARBA00022840"/>
    </source>
</evidence>
<dbReference type="InterPro" id="IPR050081">
    <property type="entry name" value="Ile-tRNA_ligase"/>
</dbReference>
<feature type="domain" description="Aminoacyl-tRNA synthetase class Ia" evidence="8">
    <location>
        <begin position="243"/>
        <end position="349"/>
    </location>
</feature>
<dbReference type="GO" id="GO:0005524">
    <property type="term" value="F:ATP binding"/>
    <property type="evidence" value="ECO:0007669"/>
    <property type="project" value="UniProtKB-KW"/>
</dbReference>